<sequence length="337" mass="37995">MDGSIQDDAAAAFVRELTHWRHQRRLSKKELAERTGFDPSYVSHIENGRHQPTEEFARRVELVLDSGNRIWQRYVEFAGTRGDGRLPALGPTAVPPPAGPHLVIDDEQANLSLVDGWYECRFRRVLHSVGTEPITRHTVQIDIDRFPDDPARSTDFHSRHPLTLDEVDFTATIGADRPEPMRWRVTRSRDAFLKIALMFDTGGAPVPLYPGQRTVLAYAYRVPAWKFGDWLQRDIRLPTRRLAIRLDLPAAARPTVWGSETSFTAETTADVVPRRQEREGVVAYEWQVPRPRLRAQYRLHWRYGDPSAAGADPDAAGGCAAHARPQACGAGRPGADR</sequence>
<dbReference type="CDD" id="cd00093">
    <property type="entry name" value="HTH_XRE"/>
    <property type="match status" value="1"/>
</dbReference>
<protein>
    <submittedName>
        <fullName evidence="3">Helix-turn-helix domain-containing protein</fullName>
    </submittedName>
</protein>
<gene>
    <name evidence="3" type="ORF">GA0074696_3246</name>
</gene>
<dbReference type="Proteomes" id="UP000198228">
    <property type="component" value="Chromosome I"/>
</dbReference>
<name>A0A1C4YCC7_9ACTN</name>
<dbReference type="PROSITE" id="PS50943">
    <property type="entry name" value="HTH_CROC1"/>
    <property type="match status" value="1"/>
</dbReference>
<feature type="compositionally biased region" description="Low complexity" evidence="1">
    <location>
        <begin position="309"/>
        <end position="327"/>
    </location>
</feature>
<proteinExistence type="predicted"/>
<dbReference type="InterPro" id="IPR010982">
    <property type="entry name" value="Lambda_DNA-bd_dom_sf"/>
</dbReference>
<dbReference type="AlphaFoldDB" id="A0A1C4YCC7"/>
<dbReference type="Pfam" id="PF13560">
    <property type="entry name" value="HTH_31"/>
    <property type="match status" value="1"/>
</dbReference>
<dbReference type="SMART" id="SM00530">
    <property type="entry name" value="HTH_XRE"/>
    <property type="match status" value="1"/>
</dbReference>
<dbReference type="Gene3D" id="1.10.260.40">
    <property type="entry name" value="lambda repressor-like DNA-binding domains"/>
    <property type="match status" value="1"/>
</dbReference>
<dbReference type="InterPro" id="IPR001387">
    <property type="entry name" value="Cro/C1-type_HTH"/>
</dbReference>
<dbReference type="GO" id="GO:0003677">
    <property type="term" value="F:DNA binding"/>
    <property type="evidence" value="ECO:0007669"/>
    <property type="project" value="InterPro"/>
</dbReference>
<evidence type="ECO:0000259" key="2">
    <source>
        <dbReference type="PROSITE" id="PS50943"/>
    </source>
</evidence>
<organism evidence="3 4">
    <name type="scientific">Micromonospora purpureochromogenes</name>
    <dbReference type="NCBI Taxonomy" id="47872"/>
    <lineage>
        <taxon>Bacteria</taxon>
        <taxon>Bacillati</taxon>
        <taxon>Actinomycetota</taxon>
        <taxon>Actinomycetes</taxon>
        <taxon>Micromonosporales</taxon>
        <taxon>Micromonosporaceae</taxon>
        <taxon>Micromonospora</taxon>
    </lineage>
</organism>
<dbReference type="EMBL" id="LT607410">
    <property type="protein sequence ID" value="SCF18330.1"/>
    <property type="molecule type" value="Genomic_DNA"/>
</dbReference>
<dbReference type="RefSeq" id="WP_088961859.1">
    <property type="nucleotide sequence ID" value="NZ_LT607410.1"/>
</dbReference>
<feature type="region of interest" description="Disordered" evidence="1">
    <location>
        <begin position="309"/>
        <end position="337"/>
    </location>
</feature>
<evidence type="ECO:0000256" key="1">
    <source>
        <dbReference type="SAM" id="MobiDB-lite"/>
    </source>
</evidence>
<evidence type="ECO:0000313" key="4">
    <source>
        <dbReference type="Proteomes" id="UP000198228"/>
    </source>
</evidence>
<evidence type="ECO:0000313" key="3">
    <source>
        <dbReference type="EMBL" id="SCF18330.1"/>
    </source>
</evidence>
<dbReference type="SUPFAM" id="SSF47413">
    <property type="entry name" value="lambda repressor-like DNA-binding domains"/>
    <property type="match status" value="1"/>
</dbReference>
<reference evidence="3 4" key="1">
    <citation type="submission" date="2016-06" db="EMBL/GenBank/DDBJ databases">
        <authorList>
            <person name="Kjaerup R.B."/>
            <person name="Dalgaard T.S."/>
            <person name="Juul-Madsen H.R."/>
        </authorList>
    </citation>
    <scope>NUCLEOTIDE SEQUENCE [LARGE SCALE GENOMIC DNA]</scope>
    <source>
        <strain evidence="3 4">DSM 43821</strain>
    </source>
</reference>
<accession>A0A1C4YCC7</accession>
<feature type="domain" description="HTH cro/C1-type" evidence="2">
    <location>
        <begin position="17"/>
        <end position="77"/>
    </location>
</feature>